<keyword evidence="2" id="KW-1185">Reference proteome</keyword>
<dbReference type="RefSeq" id="XP_062695728.1">
    <property type="nucleotide sequence ID" value="XM_062841876.1"/>
</dbReference>
<organism evidence="1 2">
    <name type="scientific">Neurospora hispaniola</name>
    <dbReference type="NCBI Taxonomy" id="588809"/>
    <lineage>
        <taxon>Eukaryota</taxon>
        <taxon>Fungi</taxon>
        <taxon>Dikarya</taxon>
        <taxon>Ascomycota</taxon>
        <taxon>Pezizomycotina</taxon>
        <taxon>Sordariomycetes</taxon>
        <taxon>Sordariomycetidae</taxon>
        <taxon>Sordariales</taxon>
        <taxon>Sordariaceae</taxon>
        <taxon>Neurospora</taxon>
    </lineage>
</organism>
<name>A0AAJ0ICZ4_9PEZI</name>
<dbReference type="AlphaFoldDB" id="A0AAJ0ICZ4"/>
<accession>A0AAJ0ICZ4</accession>
<dbReference type="EMBL" id="JAULSX010000002">
    <property type="protein sequence ID" value="KAK3497464.1"/>
    <property type="molecule type" value="Genomic_DNA"/>
</dbReference>
<evidence type="ECO:0000313" key="2">
    <source>
        <dbReference type="Proteomes" id="UP001285908"/>
    </source>
</evidence>
<proteinExistence type="predicted"/>
<evidence type="ECO:0000313" key="1">
    <source>
        <dbReference type="EMBL" id="KAK3497464.1"/>
    </source>
</evidence>
<comment type="caution">
    <text evidence="1">The sequence shown here is derived from an EMBL/GenBank/DDBJ whole genome shotgun (WGS) entry which is preliminary data.</text>
</comment>
<protein>
    <submittedName>
        <fullName evidence="1">Uncharacterized protein</fullName>
    </submittedName>
</protein>
<dbReference type="Proteomes" id="UP001285908">
    <property type="component" value="Unassembled WGS sequence"/>
</dbReference>
<dbReference type="GeneID" id="87879498"/>
<sequence>MRLCSCTANLYPSSYLLFSLALSTIAFTQLSSLPLHSIYSKIRVLKGHGMTVHWHPKRPSSRNEELFTAFLSALSQGNTRMGNGGYFGG</sequence>
<reference evidence="1 2" key="1">
    <citation type="journal article" date="2023" name="Mol. Phylogenet. Evol.">
        <title>Genome-scale phylogeny and comparative genomics of the fungal order Sordariales.</title>
        <authorList>
            <person name="Hensen N."/>
            <person name="Bonometti L."/>
            <person name="Westerberg I."/>
            <person name="Brannstrom I.O."/>
            <person name="Guillou S."/>
            <person name="Cros-Aarteil S."/>
            <person name="Calhoun S."/>
            <person name="Haridas S."/>
            <person name="Kuo A."/>
            <person name="Mondo S."/>
            <person name="Pangilinan J."/>
            <person name="Riley R."/>
            <person name="LaButti K."/>
            <person name="Andreopoulos B."/>
            <person name="Lipzen A."/>
            <person name="Chen C."/>
            <person name="Yan M."/>
            <person name="Daum C."/>
            <person name="Ng V."/>
            <person name="Clum A."/>
            <person name="Steindorff A."/>
            <person name="Ohm R.A."/>
            <person name="Martin F."/>
            <person name="Silar P."/>
            <person name="Natvig D.O."/>
            <person name="Lalanne C."/>
            <person name="Gautier V."/>
            <person name="Ament-Velasquez S.L."/>
            <person name="Kruys A."/>
            <person name="Hutchinson M.I."/>
            <person name="Powell A.J."/>
            <person name="Barry K."/>
            <person name="Miller A.N."/>
            <person name="Grigoriev I.V."/>
            <person name="Debuchy R."/>
            <person name="Gladieux P."/>
            <person name="Hiltunen Thoren M."/>
            <person name="Johannesson H."/>
        </authorList>
    </citation>
    <scope>NUCLEOTIDE SEQUENCE [LARGE SCALE GENOMIC DNA]</scope>
    <source>
        <strain evidence="1 2">FGSC 10403</strain>
    </source>
</reference>
<gene>
    <name evidence="1" type="ORF">B0T23DRAFT_84530</name>
</gene>